<dbReference type="eggNOG" id="arCOG04566">
    <property type="taxonomic scope" value="Archaea"/>
</dbReference>
<dbReference type="HOGENOM" id="CLU_055067_1_0_2"/>
<dbReference type="STRING" id="797302.Halru_2012"/>
<proteinExistence type="predicted"/>
<name>L0IEF1_HALRX</name>
<evidence type="ECO:0000313" key="3">
    <source>
        <dbReference type="Proteomes" id="UP000010846"/>
    </source>
</evidence>
<dbReference type="Proteomes" id="UP000010846">
    <property type="component" value="Chromosome"/>
</dbReference>
<keyword evidence="3" id="KW-1185">Reference proteome</keyword>
<dbReference type="OrthoDB" id="178000at2157"/>
<organism evidence="2 3">
    <name type="scientific">Halovivax ruber (strain DSM 18193 / JCM 13892 / XH-70)</name>
    <dbReference type="NCBI Taxonomy" id="797302"/>
    <lineage>
        <taxon>Archaea</taxon>
        <taxon>Methanobacteriati</taxon>
        <taxon>Methanobacteriota</taxon>
        <taxon>Stenosarchaea group</taxon>
        <taxon>Halobacteria</taxon>
        <taxon>Halobacteriales</taxon>
        <taxon>Natrialbaceae</taxon>
        <taxon>Halovivax</taxon>
    </lineage>
</organism>
<dbReference type="GeneID" id="14376520"/>
<evidence type="ECO:0008006" key="4">
    <source>
        <dbReference type="Google" id="ProtNLM"/>
    </source>
</evidence>
<evidence type="ECO:0000313" key="2">
    <source>
        <dbReference type="EMBL" id="AGB16606.1"/>
    </source>
</evidence>
<dbReference type="AlphaFoldDB" id="L0IEF1"/>
<evidence type="ECO:0000256" key="1">
    <source>
        <dbReference type="SAM" id="MobiDB-lite"/>
    </source>
</evidence>
<dbReference type="Gene3D" id="1.10.287.1490">
    <property type="match status" value="1"/>
</dbReference>
<accession>L0IEF1</accession>
<dbReference type="RefSeq" id="WP_015301220.1">
    <property type="nucleotide sequence ID" value="NC_019964.1"/>
</dbReference>
<feature type="region of interest" description="Disordered" evidence="1">
    <location>
        <begin position="1"/>
        <end position="21"/>
    </location>
</feature>
<sequence length="286" mass="30908">MASDGRENDTMTVSVPPEVGDWLDEQATRHGSSREAICRQLLKGVRDVSTDGDLADAEELASLRAHVEAQREEFIDHVEDVRDRVVQVKREVDGRALLEHDHERYADAETVEALESTIDAVVADVEAIDASLQTLADRVDEGFDNYETILDELAADLELVSDRSTVLANAVLDLRDTRTAMQARANRRAAADELKLAANRLDVRSASCADCGSGVDISLLTTPTCPHCGASIADVERRSSILGSHTLVTGEPPALPGDSDPGGPQRERLEEAAEVDTGSSNEESHD</sequence>
<reference evidence="2" key="1">
    <citation type="submission" date="2011-09" db="EMBL/GenBank/DDBJ databases">
        <title>Complete sequence of Halovivax ruber XH-70.</title>
        <authorList>
            <consortium name="US DOE Joint Genome Institute"/>
            <person name="Lucas S."/>
            <person name="Han J."/>
            <person name="Lapidus A."/>
            <person name="Cheng J.-F."/>
            <person name="Goodwin L."/>
            <person name="Pitluck S."/>
            <person name="Peters L."/>
            <person name="Mikhailova N."/>
            <person name="Davenport K."/>
            <person name="Detter J.C."/>
            <person name="Han C."/>
            <person name="Tapia R."/>
            <person name="Land M."/>
            <person name="Hauser L."/>
            <person name="Kyrpides N."/>
            <person name="Ivanova N."/>
            <person name="Pagani I."/>
            <person name="Sproer C."/>
            <person name="Anderson I."/>
            <person name="Woyke T."/>
        </authorList>
    </citation>
    <scope>NUCLEOTIDE SEQUENCE</scope>
    <source>
        <strain evidence="2">XH-70</strain>
    </source>
</reference>
<feature type="region of interest" description="Disordered" evidence="1">
    <location>
        <begin position="246"/>
        <end position="286"/>
    </location>
</feature>
<protein>
    <recommendedName>
        <fullName evidence="4">Ribbon-helix-helix protein, copG family</fullName>
    </recommendedName>
</protein>
<dbReference type="KEGG" id="hru:Halru_2012"/>
<dbReference type="EMBL" id="CP003050">
    <property type="protein sequence ID" value="AGB16606.1"/>
    <property type="molecule type" value="Genomic_DNA"/>
</dbReference>
<feature type="compositionally biased region" description="Polar residues" evidence="1">
    <location>
        <begin position="277"/>
        <end position="286"/>
    </location>
</feature>
<gene>
    <name evidence="2" type="ordered locus">Halru_2012</name>
</gene>